<dbReference type="EMBL" id="BAAAZH010000001">
    <property type="protein sequence ID" value="GAA4108601.1"/>
    <property type="molecule type" value="Genomic_DNA"/>
</dbReference>
<evidence type="ECO:0000256" key="2">
    <source>
        <dbReference type="ARBA" id="ARBA00023186"/>
    </source>
</evidence>
<dbReference type="Gene3D" id="3.40.50.300">
    <property type="entry name" value="P-loop containing nucleotide triphosphate hydrolases"/>
    <property type="match status" value="1"/>
</dbReference>
<accession>A0ABP7X9W8</accession>
<dbReference type="Gene3D" id="3.30.1220.10">
    <property type="entry name" value="CobW-like, C-terminal domain"/>
    <property type="match status" value="1"/>
</dbReference>
<keyword evidence="1" id="KW-0547">Nucleotide-binding</keyword>
<gene>
    <name evidence="4" type="ORF">GCM10022215_02420</name>
</gene>
<dbReference type="InterPro" id="IPR027417">
    <property type="entry name" value="P-loop_NTPase"/>
</dbReference>
<feature type="domain" description="CobW C-terminal" evidence="3">
    <location>
        <begin position="240"/>
        <end position="330"/>
    </location>
</feature>
<keyword evidence="5" id="KW-1185">Reference proteome</keyword>
<protein>
    <submittedName>
        <fullName evidence="4">GTP-binding protein</fullName>
    </submittedName>
</protein>
<dbReference type="SMART" id="SM00833">
    <property type="entry name" value="CobW_C"/>
    <property type="match status" value="1"/>
</dbReference>
<evidence type="ECO:0000259" key="3">
    <source>
        <dbReference type="SMART" id="SM00833"/>
    </source>
</evidence>
<dbReference type="RefSeq" id="WP_344731360.1">
    <property type="nucleotide sequence ID" value="NZ_BAAAZH010000001.1"/>
</dbReference>
<dbReference type="Proteomes" id="UP001501495">
    <property type="component" value="Unassembled WGS sequence"/>
</dbReference>
<dbReference type="SUPFAM" id="SSF90002">
    <property type="entry name" value="Hypothetical protein YjiA, C-terminal domain"/>
    <property type="match status" value="1"/>
</dbReference>
<dbReference type="InterPro" id="IPR036627">
    <property type="entry name" value="CobW-likC_sf"/>
</dbReference>
<evidence type="ECO:0000256" key="1">
    <source>
        <dbReference type="ARBA" id="ARBA00022741"/>
    </source>
</evidence>
<comment type="caution">
    <text evidence="4">The sequence shown here is derived from an EMBL/GenBank/DDBJ whole genome shotgun (WGS) entry which is preliminary data.</text>
</comment>
<dbReference type="Pfam" id="PF07683">
    <property type="entry name" value="CobW_C"/>
    <property type="match status" value="1"/>
</dbReference>
<evidence type="ECO:0000313" key="4">
    <source>
        <dbReference type="EMBL" id="GAA4108601.1"/>
    </source>
</evidence>
<dbReference type="PANTHER" id="PTHR43603:SF1">
    <property type="entry name" value="ZINC-REGULATED GTPASE METALLOPROTEIN ACTIVATOR 1"/>
    <property type="match status" value="1"/>
</dbReference>
<name>A0ABP7X9W8_9ACTN</name>
<dbReference type="InterPro" id="IPR051927">
    <property type="entry name" value="Zn_Chap_cDPG_Synth"/>
</dbReference>
<keyword evidence="2" id="KW-0143">Chaperone</keyword>
<dbReference type="InterPro" id="IPR011629">
    <property type="entry name" value="CobW-like_C"/>
</dbReference>
<dbReference type="PANTHER" id="PTHR43603">
    <property type="entry name" value="COBW DOMAIN-CONTAINING PROTEIN DDB_G0274527"/>
    <property type="match status" value="1"/>
</dbReference>
<sequence length="359" mass="39002">MRVPVVLLTGVAPEPMAAAMLAAQFDLPGAVACRHHIDPEAQTLTRIVSDLSGVLEEETISLEHACVSCALREDIVPTLERLARDGRWSSIIAHLPLGAEAEQACRVLAMNTRLARHLRVTTVVAALAGGRLEHDLLGDDLLCERGHHSSEDDMRGVGETACAMVELADVVVVTDDAGEPDPRALRLLRTIARPDALVVAGVEHIDGALLTLGAHRPEVAFGWSSPYRAEALPPVLADDVWRLDLRSPHPFHPERLLDHLEDLGEGTHRSRGCFWLPTRPGQALVWDGAGGQLSIGRGEDWGRRDPFTRIVLIGVGVPPAPVSRAFERLLLTPDEASARSWNTPEDGFEPWLGPMREVA</sequence>
<organism evidence="4 5">
    <name type="scientific">Nocardioides fonticola</name>
    <dbReference type="NCBI Taxonomy" id="450363"/>
    <lineage>
        <taxon>Bacteria</taxon>
        <taxon>Bacillati</taxon>
        <taxon>Actinomycetota</taxon>
        <taxon>Actinomycetes</taxon>
        <taxon>Propionibacteriales</taxon>
        <taxon>Nocardioidaceae</taxon>
        <taxon>Nocardioides</taxon>
    </lineage>
</organism>
<reference evidence="5" key="1">
    <citation type="journal article" date="2019" name="Int. J. Syst. Evol. Microbiol.">
        <title>The Global Catalogue of Microorganisms (GCM) 10K type strain sequencing project: providing services to taxonomists for standard genome sequencing and annotation.</title>
        <authorList>
            <consortium name="The Broad Institute Genomics Platform"/>
            <consortium name="The Broad Institute Genome Sequencing Center for Infectious Disease"/>
            <person name="Wu L."/>
            <person name="Ma J."/>
        </authorList>
    </citation>
    <scope>NUCLEOTIDE SEQUENCE [LARGE SCALE GENOMIC DNA]</scope>
    <source>
        <strain evidence="5">JCM 16703</strain>
    </source>
</reference>
<evidence type="ECO:0000313" key="5">
    <source>
        <dbReference type="Proteomes" id="UP001501495"/>
    </source>
</evidence>
<proteinExistence type="predicted"/>